<evidence type="ECO:0000256" key="1">
    <source>
        <dbReference type="ARBA" id="ARBA00022679"/>
    </source>
</evidence>
<dbReference type="GO" id="GO:0044550">
    <property type="term" value="P:secondary metabolite biosynthetic process"/>
    <property type="evidence" value="ECO:0007669"/>
    <property type="project" value="TreeGrafter"/>
</dbReference>
<name>A0A1F7JBS1_9BACT</name>
<gene>
    <name evidence="4" type="ORF">A3B56_00695</name>
</gene>
<organism evidence="4 5">
    <name type="scientific">Candidatus Roizmanbacteria bacterium RIFCSPLOWO2_01_FULL_45_11</name>
    <dbReference type="NCBI Taxonomy" id="1802070"/>
    <lineage>
        <taxon>Bacteria</taxon>
        <taxon>Candidatus Roizmaniibacteriota</taxon>
    </lineage>
</organism>
<dbReference type="NCBIfam" id="NF003274">
    <property type="entry name" value="PRK04262.1"/>
    <property type="match status" value="1"/>
</dbReference>
<dbReference type="InterPro" id="IPR016039">
    <property type="entry name" value="Thiolase-like"/>
</dbReference>
<evidence type="ECO:0000256" key="2">
    <source>
        <dbReference type="ARBA" id="ARBA00023315"/>
    </source>
</evidence>
<evidence type="ECO:0000259" key="3">
    <source>
        <dbReference type="Pfam" id="PF08541"/>
    </source>
</evidence>
<dbReference type="EMBL" id="MGAU01000068">
    <property type="protein sequence ID" value="OGK53077.1"/>
    <property type="molecule type" value="Genomic_DNA"/>
</dbReference>
<proteinExistence type="predicted"/>
<dbReference type="Gene3D" id="3.40.47.10">
    <property type="match status" value="1"/>
</dbReference>
<evidence type="ECO:0000313" key="4">
    <source>
        <dbReference type="EMBL" id="OGK53077.1"/>
    </source>
</evidence>
<dbReference type="NCBIfam" id="TIGR00748">
    <property type="entry name" value="HMG_CoA_syn_Arc"/>
    <property type="match status" value="1"/>
</dbReference>
<dbReference type="PANTHER" id="PTHR34069:SF2">
    <property type="entry name" value="BETA-KETOACYL-[ACYL-CARRIER-PROTEIN] SYNTHASE III"/>
    <property type="match status" value="1"/>
</dbReference>
<protein>
    <submittedName>
        <fullName evidence="4">Hydroxymethylglutaryl-CoA synthase</fullName>
    </submittedName>
</protein>
<sequence>MVGIASYGIYIPPWRLSAADIAHVWGKNEGHVQAGLGVVEKAVAGVDEDTVTLGYEAAWRAVKSAGISPARVGALFVGSESHPYAVNPTATIIGEFLGLQTGYFAADTEFACKAGTTAMIVVDGLLRSGRCVYGLAIGADCGQAKPHDILEYTAGSGAAACMLTSDENAIAVELVDVCSYSTDTPDFWRRDGISYPSHGGRFTGEPSYFRHVTGAATDMMNKHAMKPADIDFAVFHMPNGKFPREVAKRLGFSPEQVATSLVVDKIGNPYSASSLIGLAATLDEAKPGQTVLMVSYGSGAGSDAFLFRTTKKLPGLIKKQHSVKQKISMKQYVSYDTYLKMRGVI</sequence>
<reference evidence="4 5" key="1">
    <citation type="journal article" date="2016" name="Nat. Commun.">
        <title>Thousands of microbial genomes shed light on interconnected biogeochemical processes in an aquifer system.</title>
        <authorList>
            <person name="Anantharaman K."/>
            <person name="Brown C.T."/>
            <person name="Hug L.A."/>
            <person name="Sharon I."/>
            <person name="Castelle C.J."/>
            <person name="Probst A.J."/>
            <person name="Thomas B.C."/>
            <person name="Singh A."/>
            <person name="Wilkins M.J."/>
            <person name="Karaoz U."/>
            <person name="Brodie E.L."/>
            <person name="Williams K.H."/>
            <person name="Hubbard S.S."/>
            <person name="Banfield J.F."/>
        </authorList>
    </citation>
    <scope>NUCLEOTIDE SEQUENCE [LARGE SCALE GENOMIC DNA]</scope>
</reference>
<dbReference type="Pfam" id="PF08541">
    <property type="entry name" value="ACP_syn_III_C"/>
    <property type="match status" value="1"/>
</dbReference>
<keyword evidence="2" id="KW-0012">Acyltransferase</keyword>
<dbReference type="InterPro" id="IPR013747">
    <property type="entry name" value="ACP_syn_III_C"/>
</dbReference>
<accession>A0A1F7JBS1</accession>
<comment type="caution">
    <text evidence="4">The sequence shown here is derived from an EMBL/GenBank/DDBJ whole genome shotgun (WGS) entry which is preliminary data.</text>
</comment>
<keyword evidence="1" id="KW-0808">Transferase</keyword>
<dbReference type="Proteomes" id="UP000178486">
    <property type="component" value="Unassembled WGS sequence"/>
</dbReference>
<feature type="domain" description="Beta-ketoacyl-[acyl-carrier-protein] synthase III C-terminal" evidence="3">
    <location>
        <begin position="221"/>
        <end position="308"/>
    </location>
</feature>
<dbReference type="PANTHER" id="PTHR34069">
    <property type="entry name" value="3-OXOACYL-[ACYL-CARRIER-PROTEIN] SYNTHASE 3"/>
    <property type="match status" value="1"/>
</dbReference>
<dbReference type="GO" id="GO:0004421">
    <property type="term" value="F:hydroxymethylglutaryl-CoA synthase activity"/>
    <property type="evidence" value="ECO:0007669"/>
    <property type="project" value="InterPro"/>
</dbReference>
<dbReference type="SUPFAM" id="SSF53901">
    <property type="entry name" value="Thiolase-like"/>
    <property type="match status" value="1"/>
</dbReference>
<evidence type="ECO:0000313" key="5">
    <source>
        <dbReference type="Proteomes" id="UP000178486"/>
    </source>
</evidence>
<dbReference type="AlphaFoldDB" id="A0A1F7JBS1"/>
<dbReference type="CDD" id="cd00827">
    <property type="entry name" value="init_cond_enzymes"/>
    <property type="match status" value="1"/>
</dbReference>
<dbReference type="InterPro" id="IPR004656">
    <property type="entry name" value="HMG_CoA_Synthase"/>
</dbReference>